<reference evidence="2" key="1">
    <citation type="submission" date="2015-01" db="EMBL/GenBank/DDBJ databases">
        <title>Flavisolibacter sp./LCS9/ whole genome sequencing.</title>
        <authorList>
            <person name="Kim M.K."/>
            <person name="Srinivasan S."/>
            <person name="Lee J.-J."/>
        </authorList>
    </citation>
    <scope>NUCLEOTIDE SEQUENCE [LARGE SCALE GENOMIC DNA]</scope>
    <source>
        <strain evidence="2">LCS9</strain>
    </source>
</reference>
<keyword evidence="2" id="KW-1185">Reference proteome</keyword>
<dbReference type="OrthoDB" id="939700at2"/>
<protein>
    <submittedName>
        <fullName evidence="1">Peptidase M10</fullName>
    </submittedName>
</protein>
<dbReference type="InterPro" id="IPR024079">
    <property type="entry name" value="MetalloPept_cat_dom_sf"/>
</dbReference>
<dbReference type="RefSeq" id="WP_066403554.1">
    <property type="nucleotide sequence ID" value="NZ_CP011390.1"/>
</dbReference>
<evidence type="ECO:0000313" key="2">
    <source>
        <dbReference type="Proteomes" id="UP000077177"/>
    </source>
</evidence>
<dbReference type="SUPFAM" id="SSF55486">
    <property type="entry name" value="Metalloproteases ('zincins'), catalytic domain"/>
    <property type="match status" value="1"/>
</dbReference>
<reference evidence="1 2" key="2">
    <citation type="journal article" date="2016" name="Int. J. Syst. Evol. Microbiol.">
        <title>Flavisolibacter tropicus sp. nov., isolated from tropical soil.</title>
        <authorList>
            <person name="Lee J.J."/>
            <person name="Kang M.S."/>
            <person name="Kim G.S."/>
            <person name="Lee C.S."/>
            <person name="Lim S."/>
            <person name="Lee J."/>
            <person name="Roh S.H."/>
            <person name="Kang H."/>
            <person name="Ha J.M."/>
            <person name="Bae S."/>
            <person name="Jung H.Y."/>
            <person name="Kim M.K."/>
        </authorList>
    </citation>
    <scope>NUCLEOTIDE SEQUENCE [LARGE SCALE GENOMIC DNA]</scope>
    <source>
        <strain evidence="1 2">LCS9</strain>
    </source>
</reference>
<evidence type="ECO:0000313" key="1">
    <source>
        <dbReference type="EMBL" id="ANE50539.1"/>
    </source>
</evidence>
<proteinExistence type="predicted"/>
<dbReference type="STRING" id="1492898.SY85_08520"/>
<dbReference type="GO" id="GO:0008237">
    <property type="term" value="F:metallopeptidase activity"/>
    <property type="evidence" value="ECO:0007669"/>
    <property type="project" value="InterPro"/>
</dbReference>
<accession>A0A172TTW3</accession>
<name>A0A172TTW3_9BACT</name>
<dbReference type="EMBL" id="CP011390">
    <property type="protein sequence ID" value="ANE50539.1"/>
    <property type="molecule type" value="Genomic_DNA"/>
</dbReference>
<organism evidence="1 2">
    <name type="scientific">Flavisolibacter tropicus</name>
    <dbReference type="NCBI Taxonomy" id="1492898"/>
    <lineage>
        <taxon>Bacteria</taxon>
        <taxon>Pseudomonadati</taxon>
        <taxon>Bacteroidota</taxon>
        <taxon>Chitinophagia</taxon>
        <taxon>Chitinophagales</taxon>
        <taxon>Chitinophagaceae</taxon>
        <taxon>Flavisolibacter</taxon>
    </lineage>
</organism>
<dbReference type="Proteomes" id="UP000077177">
    <property type="component" value="Chromosome"/>
</dbReference>
<dbReference type="AlphaFoldDB" id="A0A172TTW3"/>
<sequence>MGEAEILTGQNTITIHSHIITYGTAATPELTESIREEIESMWNEPKGLVLLNGDTYHLQFRTTAAFQPEISELDVLQNLDPRNNYFRIEPFALGNISFVDGIGCNTGYFLLENLYKGSTTAAHEYGHTIGLDHPTDLDIRGKGVPGIMYPRGTLVDPMYQYDPAKPAGVTGGTMHPMYRKVLQQDIQLLHLNRLRFTENKAIVGDFSNVYHWSHQNTTHGNV</sequence>
<dbReference type="Gene3D" id="3.40.390.10">
    <property type="entry name" value="Collagenase (Catalytic Domain)"/>
    <property type="match status" value="1"/>
</dbReference>
<dbReference type="KEGG" id="fla:SY85_08520"/>
<gene>
    <name evidence="1" type="ORF">SY85_08520</name>
</gene>